<dbReference type="RefSeq" id="WP_282718352.1">
    <property type="nucleotide sequence ID" value="NZ_JASCRZ010000006.1"/>
</dbReference>
<evidence type="ECO:0000313" key="4">
    <source>
        <dbReference type="Proteomes" id="UP001243403"/>
    </source>
</evidence>
<dbReference type="Proteomes" id="UP001243403">
    <property type="component" value="Unassembled WGS sequence"/>
</dbReference>
<dbReference type="InterPro" id="IPR021953">
    <property type="entry name" value="DUF3570"/>
</dbReference>
<reference evidence="3 4" key="1">
    <citation type="submission" date="2023-04" db="EMBL/GenBank/DDBJ databases">
        <title>Two novel species of Flavobacterium.</title>
        <authorList>
            <person name="Liu Q."/>
            <person name="Xin Y.-H."/>
        </authorList>
    </citation>
    <scope>NUCLEOTIDE SEQUENCE [LARGE SCALE GENOMIC DNA]</scope>
    <source>
        <strain evidence="3 4">LB1P51</strain>
    </source>
</reference>
<evidence type="ECO:0000313" key="3">
    <source>
        <dbReference type="EMBL" id="MDI5895885.1"/>
    </source>
</evidence>
<keyword evidence="2" id="KW-0732">Signal</keyword>
<organism evidence="3 4">
    <name type="scientific">Flavobacterium algoritolerans</name>
    <dbReference type="NCBI Taxonomy" id="3041254"/>
    <lineage>
        <taxon>Bacteria</taxon>
        <taxon>Pseudomonadati</taxon>
        <taxon>Bacteroidota</taxon>
        <taxon>Flavobacteriia</taxon>
        <taxon>Flavobacteriales</taxon>
        <taxon>Flavobacteriaceae</taxon>
        <taxon>Flavobacterium</taxon>
    </lineage>
</organism>
<comment type="caution">
    <text evidence="3">The sequence shown here is derived from an EMBL/GenBank/DDBJ whole genome shotgun (WGS) entry which is preliminary data.</text>
</comment>
<evidence type="ECO:0000256" key="2">
    <source>
        <dbReference type="SAM" id="SignalP"/>
    </source>
</evidence>
<dbReference type="EMBL" id="JASCRZ010000006">
    <property type="protein sequence ID" value="MDI5895885.1"/>
    <property type="molecule type" value="Genomic_DNA"/>
</dbReference>
<feature type="region of interest" description="Disordered" evidence="1">
    <location>
        <begin position="103"/>
        <end position="122"/>
    </location>
</feature>
<keyword evidence="4" id="KW-1185">Reference proteome</keyword>
<sequence>MKIKFLFLLVLISSIAFSQDKTTAPAFKKRVLESTEVDFLASYYNQDGSRSAVSGGIGSEKLTDIASNIVVAMPLNDDDVLTIDLGISAYSSASSSNINPFNSTGASSSGGPSGTPWQASSGASKSDQLVSIVANYSHSSDSRNFIWNTDVSFSNEYDYTSVGFGGGIATLFNEKNTELSLKANVYLDQWRPIYPTELDEYSKYGANFLNQGYFNGVSVLDQNGQATTNYLPSAFQTVSGVNRNSYSASVGFSQVLTKKLQFSIFFDILQQQGLLSSPYHRIYFADKANYYIGQAQYINNYESSTNSGVYKLADDIERLPDSRFKVPVGARLNYYINERFILRTYYRFYSDNWDIQSHTATIELPIKLSDRFTVFPMYRYYTQTASKYYAPYETHLSTERYYTSDADLATFDANQYGFGINYTDIFTGTKIWKFGLKTIDFRFNHYERSDNLNANIGTIAFKFVMQ</sequence>
<feature type="chain" id="PRO_5045054440" evidence="2">
    <location>
        <begin position="19"/>
        <end position="466"/>
    </location>
</feature>
<feature type="signal peptide" evidence="2">
    <location>
        <begin position="1"/>
        <end position="18"/>
    </location>
</feature>
<dbReference type="Pfam" id="PF12094">
    <property type="entry name" value="DUF3570"/>
    <property type="match status" value="1"/>
</dbReference>
<protein>
    <submittedName>
        <fullName evidence="3">DUF3570 domain-containing protein</fullName>
    </submittedName>
</protein>
<gene>
    <name evidence="3" type="ORF">QLS65_13370</name>
</gene>
<accession>A0ABT6VCE9</accession>
<name>A0ABT6VCE9_9FLAO</name>
<proteinExistence type="predicted"/>
<evidence type="ECO:0000256" key="1">
    <source>
        <dbReference type="SAM" id="MobiDB-lite"/>
    </source>
</evidence>
<feature type="compositionally biased region" description="Low complexity" evidence="1">
    <location>
        <begin position="103"/>
        <end position="116"/>
    </location>
</feature>